<dbReference type="AlphaFoldDB" id="A0A1F2P4M0"/>
<feature type="region of interest" description="Disordered" evidence="2">
    <location>
        <begin position="1"/>
        <end position="29"/>
    </location>
</feature>
<dbReference type="EMBL" id="DRIE01000048">
    <property type="protein sequence ID" value="HEC56814.1"/>
    <property type="molecule type" value="Genomic_DNA"/>
</dbReference>
<keyword evidence="1" id="KW-0408">Iron</keyword>
<dbReference type="Gene3D" id="2.30.30.90">
    <property type="match status" value="1"/>
</dbReference>
<sequence>MPGRGGRIFGKRGINELGDESGDINEPVDGKSIKSAIPLGLLSEGEEGIIIAHRCGRGLRRRLLELGFTPSSRVRVVSSFPGLIVDIKGSRIALGRGVAMKIIVSLNSGGGKDDN</sequence>
<dbReference type="InterPro" id="IPR008988">
    <property type="entry name" value="Transcriptional_repressor_C"/>
</dbReference>
<reference evidence="5 6" key="1">
    <citation type="submission" date="2016-05" db="EMBL/GenBank/DDBJ databases">
        <title>Microbial consortia oxidize butane by reversing methanogenesis.</title>
        <authorList>
            <person name="Laso-Perez R."/>
            <person name="Richter M."/>
            <person name="Wegener G."/>
            <person name="Musat F."/>
        </authorList>
    </citation>
    <scope>NUCLEOTIDE SEQUENCE [LARGE SCALE GENOMIC DNA]</scope>
    <source>
        <strain evidence="5">BOX1</strain>
    </source>
</reference>
<dbReference type="SMART" id="SM00899">
    <property type="entry name" value="FeoA"/>
    <property type="match status" value="1"/>
</dbReference>
<dbReference type="EMBL" id="LYOR01000009">
    <property type="protein sequence ID" value="OFV65646.1"/>
    <property type="molecule type" value="Genomic_DNA"/>
</dbReference>
<dbReference type="InterPro" id="IPR038157">
    <property type="entry name" value="FeoA_core_dom"/>
</dbReference>
<accession>A0A1F2P4M0</accession>
<evidence type="ECO:0000313" key="4">
    <source>
        <dbReference type="EMBL" id="HEC56814.1"/>
    </source>
</evidence>
<dbReference type="Proteomes" id="UP000185779">
    <property type="component" value="Unassembled WGS sequence"/>
</dbReference>
<dbReference type="PATRIC" id="fig|1839936.3.peg.1479"/>
<dbReference type="Proteomes" id="UP000885936">
    <property type="component" value="Unassembled WGS sequence"/>
</dbReference>
<evidence type="ECO:0000259" key="3">
    <source>
        <dbReference type="SMART" id="SM00899"/>
    </source>
</evidence>
<name>A0A1F2P4M0_9EURY</name>
<dbReference type="GO" id="GO:0046914">
    <property type="term" value="F:transition metal ion binding"/>
    <property type="evidence" value="ECO:0007669"/>
    <property type="project" value="InterPro"/>
</dbReference>
<dbReference type="SUPFAM" id="SSF50037">
    <property type="entry name" value="C-terminal domain of transcriptional repressors"/>
    <property type="match status" value="1"/>
</dbReference>
<evidence type="ECO:0000313" key="6">
    <source>
        <dbReference type="Proteomes" id="UP000185779"/>
    </source>
</evidence>
<feature type="domain" description="Ferrous iron transporter FeoA-like" evidence="3">
    <location>
        <begin position="37"/>
        <end position="106"/>
    </location>
</feature>
<evidence type="ECO:0000256" key="1">
    <source>
        <dbReference type="ARBA" id="ARBA00023004"/>
    </source>
</evidence>
<proteinExistence type="predicted"/>
<dbReference type="PANTHER" id="PTHR43151:SF1">
    <property type="entry name" value="SSR2333 PROTEIN"/>
    <property type="match status" value="1"/>
</dbReference>
<keyword evidence="6" id="KW-1185">Reference proteome</keyword>
<reference evidence="4" key="2">
    <citation type="journal article" date="2020" name="mSystems">
        <title>Genome- and Community-Level Interaction Insights into Carbon Utilization and Element Cycling Functions of Hydrothermarchaeota in Hydrothermal Sediment.</title>
        <authorList>
            <person name="Zhou Z."/>
            <person name="Liu Y."/>
            <person name="Xu W."/>
            <person name="Pan J."/>
            <person name="Luo Z.H."/>
            <person name="Li M."/>
        </authorList>
    </citation>
    <scope>NUCLEOTIDE SEQUENCE [LARGE SCALE GENOMIC DNA]</scope>
    <source>
        <strain evidence="4">HyVt-386</strain>
    </source>
</reference>
<dbReference type="InterPro" id="IPR053184">
    <property type="entry name" value="FeoA-like"/>
</dbReference>
<dbReference type="InterPro" id="IPR007167">
    <property type="entry name" value="Fe-transptr_FeoA-like"/>
</dbReference>
<dbReference type="PANTHER" id="PTHR43151">
    <property type="entry name" value="FEOA FAMILY PROTEIN"/>
    <property type="match status" value="1"/>
</dbReference>
<dbReference type="Pfam" id="PF04023">
    <property type="entry name" value="FeoA"/>
    <property type="match status" value="1"/>
</dbReference>
<evidence type="ECO:0000313" key="5">
    <source>
        <dbReference type="EMBL" id="OFV65646.1"/>
    </source>
</evidence>
<evidence type="ECO:0000256" key="2">
    <source>
        <dbReference type="SAM" id="MobiDB-lite"/>
    </source>
</evidence>
<protein>
    <submittedName>
        <fullName evidence="4">Ferrous iron transport protein A</fullName>
    </submittedName>
    <submittedName>
        <fullName evidence="5">Ferrous iron transporter, FeoA subunit domain protein</fullName>
    </submittedName>
</protein>
<dbReference type="STRING" id="1839936.SBU_001456"/>
<comment type="caution">
    <text evidence="5">The sequence shown here is derived from an EMBL/GenBank/DDBJ whole genome shotgun (WGS) entry which is preliminary data.</text>
</comment>
<organism evidence="5 6">
    <name type="scientific">Candidatus Syntropharchaeum butanivorans</name>
    <dbReference type="NCBI Taxonomy" id="1839936"/>
    <lineage>
        <taxon>Archaea</taxon>
        <taxon>Methanobacteriati</taxon>
        <taxon>Methanobacteriota</taxon>
        <taxon>Stenosarchaea group</taxon>
        <taxon>Methanomicrobia</taxon>
        <taxon>Methanosarcinales</taxon>
        <taxon>ANME-2 cluster</taxon>
        <taxon>Candidatus Syntropharchaeum</taxon>
    </lineage>
</organism>
<gene>
    <name evidence="4" type="ORF">ENI32_02865</name>
    <name evidence="5" type="ORF">SBU_001456</name>
</gene>